<gene>
    <name evidence="1" type="ORF">MEDL_63975</name>
</gene>
<organism evidence="1 2">
    <name type="scientific">Mytilus edulis</name>
    <name type="common">Blue mussel</name>
    <dbReference type="NCBI Taxonomy" id="6550"/>
    <lineage>
        <taxon>Eukaryota</taxon>
        <taxon>Metazoa</taxon>
        <taxon>Spiralia</taxon>
        <taxon>Lophotrochozoa</taxon>
        <taxon>Mollusca</taxon>
        <taxon>Bivalvia</taxon>
        <taxon>Autobranchia</taxon>
        <taxon>Pteriomorphia</taxon>
        <taxon>Mytilida</taxon>
        <taxon>Mytiloidea</taxon>
        <taxon>Mytilidae</taxon>
        <taxon>Mytilinae</taxon>
        <taxon>Mytilus</taxon>
    </lineage>
</organism>
<evidence type="ECO:0000313" key="1">
    <source>
        <dbReference type="EMBL" id="CAG2252367.1"/>
    </source>
</evidence>
<dbReference type="EMBL" id="CAJPWZ010003117">
    <property type="protein sequence ID" value="CAG2252367.1"/>
    <property type="molecule type" value="Genomic_DNA"/>
</dbReference>
<sequence>MNTIDAIVENEDWVHVFYSGIESIRLWATKSCGEPVSPLVSLTLPQTSTPASLPPSYHYQPTMSSTTTLASIPTSYHHLPTMSSTIPASHLSSQTMSCFRTATAHTHLPVSNMSSSYPTTTATCQAQQSTLPSAPTFQISHCLQQLISILPNL</sequence>
<evidence type="ECO:0000313" key="2">
    <source>
        <dbReference type="Proteomes" id="UP000683360"/>
    </source>
</evidence>
<protein>
    <submittedName>
        <fullName evidence="1">Uncharacterized protein</fullName>
    </submittedName>
</protein>
<comment type="caution">
    <text evidence="1">The sequence shown here is derived from an EMBL/GenBank/DDBJ whole genome shotgun (WGS) entry which is preliminary data.</text>
</comment>
<accession>A0A8S3V7C9</accession>
<dbReference type="AlphaFoldDB" id="A0A8S3V7C9"/>
<reference evidence="1" key="1">
    <citation type="submission" date="2021-03" db="EMBL/GenBank/DDBJ databases">
        <authorList>
            <person name="Bekaert M."/>
        </authorList>
    </citation>
    <scope>NUCLEOTIDE SEQUENCE</scope>
</reference>
<name>A0A8S3V7C9_MYTED</name>
<keyword evidence="2" id="KW-1185">Reference proteome</keyword>
<dbReference type="OrthoDB" id="10370041at2759"/>
<dbReference type="Proteomes" id="UP000683360">
    <property type="component" value="Unassembled WGS sequence"/>
</dbReference>
<proteinExistence type="predicted"/>